<evidence type="ECO:0000256" key="9">
    <source>
        <dbReference type="ARBA" id="ARBA00023136"/>
    </source>
</evidence>
<dbReference type="PANTHER" id="PTHR45528">
    <property type="entry name" value="SENSOR HISTIDINE KINASE CPXA"/>
    <property type="match status" value="1"/>
</dbReference>
<dbReference type="SUPFAM" id="SSF47384">
    <property type="entry name" value="Homodimeric domain of signal transducing histidine kinase"/>
    <property type="match status" value="1"/>
</dbReference>
<dbReference type="SUPFAM" id="SSF55874">
    <property type="entry name" value="ATPase domain of HSP90 chaperone/DNA topoisomerase II/histidine kinase"/>
    <property type="match status" value="1"/>
</dbReference>
<evidence type="ECO:0000256" key="10">
    <source>
        <dbReference type="SAM" id="Phobius"/>
    </source>
</evidence>
<comment type="catalytic activity">
    <reaction evidence="1">
        <text>ATP + protein L-histidine = ADP + protein N-phospho-L-histidine.</text>
        <dbReference type="EC" id="2.7.13.3"/>
    </reaction>
</comment>
<protein>
    <recommendedName>
        <fullName evidence="3">histidine kinase</fullName>
        <ecNumber evidence="3">2.7.13.3</ecNumber>
    </recommendedName>
</protein>
<evidence type="ECO:0000256" key="8">
    <source>
        <dbReference type="ARBA" id="ARBA00022989"/>
    </source>
</evidence>
<dbReference type="Gene3D" id="3.30.565.10">
    <property type="entry name" value="Histidine kinase-like ATPase, C-terminal domain"/>
    <property type="match status" value="1"/>
</dbReference>
<evidence type="ECO:0000256" key="4">
    <source>
        <dbReference type="ARBA" id="ARBA00022553"/>
    </source>
</evidence>
<accession>A0A5P8P257</accession>
<dbReference type="OrthoDB" id="9812241at2"/>
<dbReference type="InterPro" id="IPR050398">
    <property type="entry name" value="HssS/ArlS-like"/>
</dbReference>
<dbReference type="EC" id="2.7.13.3" evidence="3"/>
<dbReference type="InterPro" id="IPR003661">
    <property type="entry name" value="HisK_dim/P_dom"/>
</dbReference>
<evidence type="ECO:0000259" key="11">
    <source>
        <dbReference type="PROSITE" id="PS50109"/>
    </source>
</evidence>
<keyword evidence="4" id="KW-0597">Phosphoprotein</keyword>
<keyword evidence="5" id="KW-0808">Transferase</keyword>
<dbReference type="KEGG" id="sulg:FJR48_08825"/>
<evidence type="ECO:0000256" key="5">
    <source>
        <dbReference type="ARBA" id="ARBA00022679"/>
    </source>
</evidence>
<comment type="subcellular location">
    <subcellularLocation>
        <location evidence="2">Membrane</location>
        <topology evidence="2">Multi-pass membrane protein</topology>
    </subcellularLocation>
</comment>
<dbReference type="PROSITE" id="PS50885">
    <property type="entry name" value="HAMP"/>
    <property type="match status" value="1"/>
</dbReference>
<dbReference type="EMBL" id="CP043617">
    <property type="protein sequence ID" value="QFR49823.1"/>
    <property type="molecule type" value="Genomic_DNA"/>
</dbReference>
<evidence type="ECO:0000256" key="1">
    <source>
        <dbReference type="ARBA" id="ARBA00000085"/>
    </source>
</evidence>
<dbReference type="GO" id="GO:0000155">
    <property type="term" value="F:phosphorelay sensor kinase activity"/>
    <property type="evidence" value="ECO:0007669"/>
    <property type="project" value="InterPro"/>
</dbReference>
<evidence type="ECO:0000256" key="2">
    <source>
        <dbReference type="ARBA" id="ARBA00004141"/>
    </source>
</evidence>
<keyword evidence="9 10" id="KW-0472">Membrane</keyword>
<feature type="transmembrane region" description="Helical" evidence="10">
    <location>
        <begin position="6"/>
        <end position="31"/>
    </location>
</feature>
<feature type="domain" description="Histidine kinase" evidence="11">
    <location>
        <begin position="220"/>
        <end position="410"/>
    </location>
</feature>
<sequence>MNKNSIIFSISITFIIALILILVSFFILYFASEKREQYFIQKNNFEATRVFLRAHKHRGFSQELADNLELMNFSVITDATRQKNILENKKTKYFKSPKRVRSRVLVKNMELDNSYYVYIKTPKGEYILKNHYERNIHQNIIILVFFAMFIMMTTLYITTLKKLKPLKTLKDKVQNFGDEEFDISCASDKKDEISLLANEFDRSAKKLKKLKESRNVFIRNIMHELKTPITKGKFLLELEQNEQNNKKMQKVFYRLESLINEFASIEELISAKKTLEKKEYFLDDIIDNAVDILMCDEQNVVKDFENIKINVDFKLFSIAIKNLLDNGIKYSTDKKILIKVQNKNIIFENFGDKLSYEIKRYYEPFFKGDDVKSNQSFGLGLYIVKHILDAHNFNFEYKYSEGKNIFLISF</sequence>
<evidence type="ECO:0000256" key="6">
    <source>
        <dbReference type="ARBA" id="ARBA00022692"/>
    </source>
</evidence>
<keyword evidence="7 13" id="KW-0418">Kinase</keyword>
<proteinExistence type="predicted"/>
<dbReference type="NCBIfam" id="NF038389">
    <property type="entry name" value="ArsS_fam_HK"/>
    <property type="match status" value="1"/>
</dbReference>
<name>A0A5P8P257_9BACT</name>
<feature type="transmembrane region" description="Helical" evidence="10">
    <location>
        <begin position="139"/>
        <end position="157"/>
    </location>
</feature>
<dbReference type="Proteomes" id="UP000326944">
    <property type="component" value="Chromosome"/>
</dbReference>
<dbReference type="Gene3D" id="1.10.287.130">
    <property type="match status" value="1"/>
</dbReference>
<feature type="domain" description="HAMP" evidence="12">
    <location>
        <begin position="163"/>
        <end position="212"/>
    </location>
</feature>
<dbReference type="Pfam" id="PF02518">
    <property type="entry name" value="HATPase_c"/>
    <property type="match status" value="1"/>
</dbReference>
<dbReference type="InterPro" id="IPR036097">
    <property type="entry name" value="HisK_dim/P_sf"/>
</dbReference>
<reference evidence="13 14" key="1">
    <citation type="submission" date="2019-09" db="EMBL/GenBank/DDBJ databases">
        <title>Sulfurimonas gotlandica sp. nov., a chemoautotrophic and psychrotolerant epsilonproteobacterium isolated from a pelagic redoxcline, and an emended description of the genus Sulfurimonas.</title>
        <authorList>
            <person name="Wang S."/>
            <person name="Jiang L."/>
            <person name="Shao S."/>
        </authorList>
    </citation>
    <scope>NUCLEOTIDE SEQUENCE [LARGE SCALE GENOMIC DNA]</scope>
    <source>
        <strain evidence="13 14">GYSZ_1</strain>
    </source>
</reference>
<evidence type="ECO:0000313" key="13">
    <source>
        <dbReference type="EMBL" id="QFR49823.1"/>
    </source>
</evidence>
<dbReference type="CDD" id="cd00082">
    <property type="entry name" value="HisKA"/>
    <property type="match status" value="1"/>
</dbReference>
<dbReference type="InterPro" id="IPR047994">
    <property type="entry name" value="ArsS-like"/>
</dbReference>
<dbReference type="AlphaFoldDB" id="A0A5P8P257"/>
<dbReference type="InterPro" id="IPR003660">
    <property type="entry name" value="HAMP_dom"/>
</dbReference>
<gene>
    <name evidence="13" type="ORF">FJR48_08825</name>
</gene>
<keyword evidence="8 10" id="KW-1133">Transmembrane helix</keyword>
<dbReference type="SMART" id="SM00387">
    <property type="entry name" value="HATPase_c"/>
    <property type="match status" value="1"/>
</dbReference>
<evidence type="ECO:0000256" key="7">
    <source>
        <dbReference type="ARBA" id="ARBA00022777"/>
    </source>
</evidence>
<evidence type="ECO:0000256" key="3">
    <source>
        <dbReference type="ARBA" id="ARBA00012438"/>
    </source>
</evidence>
<dbReference type="InterPro" id="IPR003594">
    <property type="entry name" value="HATPase_dom"/>
</dbReference>
<dbReference type="RefSeq" id="WP_152307770.1">
    <property type="nucleotide sequence ID" value="NZ_CP043617.1"/>
</dbReference>
<organism evidence="13 14">
    <name type="scientific">Sulfurimonas lithotrophica</name>
    <dbReference type="NCBI Taxonomy" id="2590022"/>
    <lineage>
        <taxon>Bacteria</taxon>
        <taxon>Pseudomonadati</taxon>
        <taxon>Campylobacterota</taxon>
        <taxon>Epsilonproteobacteria</taxon>
        <taxon>Campylobacterales</taxon>
        <taxon>Sulfurimonadaceae</taxon>
        <taxon>Sulfurimonas</taxon>
    </lineage>
</organism>
<keyword evidence="14" id="KW-1185">Reference proteome</keyword>
<evidence type="ECO:0000259" key="12">
    <source>
        <dbReference type="PROSITE" id="PS50885"/>
    </source>
</evidence>
<evidence type="ECO:0000313" key="14">
    <source>
        <dbReference type="Proteomes" id="UP000326944"/>
    </source>
</evidence>
<dbReference type="PANTHER" id="PTHR45528:SF12">
    <property type="entry name" value="SENSOR HISTIDINE KINASE ARSS"/>
    <property type="match status" value="1"/>
</dbReference>
<dbReference type="PROSITE" id="PS50109">
    <property type="entry name" value="HIS_KIN"/>
    <property type="match status" value="1"/>
</dbReference>
<keyword evidence="6 10" id="KW-0812">Transmembrane</keyword>
<dbReference type="InterPro" id="IPR005467">
    <property type="entry name" value="His_kinase_dom"/>
</dbReference>
<dbReference type="GO" id="GO:0016020">
    <property type="term" value="C:membrane"/>
    <property type="evidence" value="ECO:0007669"/>
    <property type="project" value="UniProtKB-SubCell"/>
</dbReference>
<dbReference type="InterPro" id="IPR036890">
    <property type="entry name" value="HATPase_C_sf"/>
</dbReference>